<proteinExistence type="predicted"/>
<dbReference type="RefSeq" id="WP_346820242.1">
    <property type="nucleotide sequence ID" value="NZ_JBDKWZ010000003.1"/>
</dbReference>
<name>A0AAW9RRQ9_9BACT</name>
<dbReference type="PROSITE" id="PS50005">
    <property type="entry name" value="TPR"/>
    <property type="match status" value="1"/>
</dbReference>
<dbReference type="Proteomes" id="UP001403385">
    <property type="component" value="Unassembled WGS sequence"/>
</dbReference>
<accession>A0AAW9RRQ9</accession>
<keyword evidence="2" id="KW-0812">Transmembrane</keyword>
<evidence type="ECO:0000256" key="2">
    <source>
        <dbReference type="SAM" id="Phobius"/>
    </source>
</evidence>
<evidence type="ECO:0000313" key="3">
    <source>
        <dbReference type="EMBL" id="MEN7547454.1"/>
    </source>
</evidence>
<dbReference type="SUPFAM" id="SSF48452">
    <property type="entry name" value="TPR-like"/>
    <property type="match status" value="1"/>
</dbReference>
<evidence type="ECO:0000256" key="1">
    <source>
        <dbReference type="PROSITE-ProRule" id="PRU00339"/>
    </source>
</evidence>
<feature type="transmembrane region" description="Helical" evidence="2">
    <location>
        <begin position="42"/>
        <end position="61"/>
    </location>
</feature>
<sequence length="238" mass="26712">MAKKDKAKEKEHHKESVEIIESPEALQDQISKSQEFAEKNKNAIAVLLTIIVVAIGGFFLYKLYLDNKEKEAQEQLFPAVFYFEKDSLNKALQGDGNYTEGLEAVSEEYGLTKAGNLANLYAGLAYLNQGEYDQAIDVLEQFSASDYLVQARAYALIGDAYMEKEDFGQAISYYKKAADYYPNEQFTPSYLLKLAVAYEASGDLQKAVDVYEDIVNEYKTATEVNEAKKYLAKAQASL</sequence>
<dbReference type="Gene3D" id="1.25.40.10">
    <property type="entry name" value="Tetratricopeptide repeat domain"/>
    <property type="match status" value="1"/>
</dbReference>
<dbReference type="EMBL" id="JBDKWZ010000003">
    <property type="protein sequence ID" value="MEN7547454.1"/>
    <property type="molecule type" value="Genomic_DNA"/>
</dbReference>
<keyword evidence="2" id="KW-1133">Transmembrane helix</keyword>
<dbReference type="InterPro" id="IPR019734">
    <property type="entry name" value="TPR_rpt"/>
</dbReference>
<dbReference type="Pfam" id="PF13174">
    <property type="entry name" value="TPR_6"/>
    <property type="match status" value="1"/>
</dbReference>
<dbReference type="SMART" id="SM00028">
    <property type="entry name" value="TPR"/>
    <property type="match status" value="2"/>
</dbReference>
<evidence type="ECO:0000313" key="4">
    <source>
        <dbReference type="Proteomes" id="UP001403385"/>
    </source>
</evidence>
<keyword evidence="4" id="KW-1185">Reference proteome</keyword>
<organism evidence="3 4">
    <name type="scientific">Rapidithrix thailandica</name>
    <dbReference type="NCBI Taxonomy" id="413964"/>
    <lineage>
        <taxon>Bacteria</taxon>
        <taxon>Pseudomonadati</taxon>
        <taxon>Bacteroidota</taxon>
        <taxon>Cytophagia</taxon>
        <taxon>Cytophagales</taxon>
        <taxon>Flammeovirgaceae</taxon>
        <taxon>Rapidithrix</taxon>
    </lineage>
</organism>
<protein>
    <submittedName>
        <fullName evidence="3">Tetratricopeptide repeat protein</fullName>
    </submittedName>
</protein>
<reference evidence="3 4" key="1">
    <citation type="submission" date="2024-04" db="EMBL/GenBank/DDBJ databases">
        <title>Novel genus in family Flammeovirgaceae.</title>
        <authorList>
            <person name="Nguyen T.H."/>
            <person name="Vuong T.Q."/>
            <person name="Le H."/>
            <person name="Kim S.-G."/>
        </authorList>
    </citation>
    <scope>NUCLEOTIDE SEQUENCE [LARGE SCALE GENOMIC DNA]</scope>
    <source>
        <strain evidence="3 4">JCM 23209</strain>
    </source>
</reference>
<feature type="repeat" description="TPR" evidence="1">
    <location>
        <begin position="151"/>
        <end position="184"/>
    </location>
</feature>
<keyword evidence="2" id="KW-0472">Membrane</keyword>
<keyword evidence="1" id="KW-0802">TPR repeat</keyword>
<dbReference type="InterPro" id="IPR011990">
    <property type="entry name" value="TPR-like_helical_dom_sf"/>
</dbReference>
<dbReference type="PROSITE" id="PS50293">
    <property type="entry name" value="TPR_REGION"/>
    <property type="match status" value="1"/>
</dbReference>
<dbReference type="AlphaFoldDB" id="A0AAW9RRQ9"/>
<comment type="caution">
    <text evidence="3">The sequence shown here is derived from an EMBL/GenBank/DDBJ whole genome shotgun (WGS) entry which is preliminary data.</text>
</comment>
<dbReference type="Pfam" id="PF13432">
    <property type="entry name" value="TPR_16"/>
    <property type="match status" value="1"/>
</dbReference>
<gene>
    <name evidence="3" type="ORF">AAG747_06025</name>
</gene>